<name>A0A2A2AMK9_9BURK</name>
<gene>
    <name evidence="1" type="ORF">CK621_15010</name>
</gene>
<comment type="caution">
    <text evidence="1">The sequence shown here is derived from an EMBL/GenBank/DDBJ whole genome shotgun (WGS) entry which is preliminary data.</text>
</comment>
<dbReference type="EMBL" id="NSJE01000061">
    <property type="protein sequence ID" value="PAT39007.1"/>
    <property type="molecule type" value="Genomic_DNA"/>
</dbReference>
<dbReference type="AlphaFoldDB" id="A0A2A2AMK9"/>
<protein>
    <submittedName>
        <fullName evidence="1">Uncharacterized protein</fullName>
    </submittedName>
</protein>
<evidence type="ECO:0000313" key="1">
    <source>
        <dbReference type="EMBL" id="PAT39007.1"/>
    </source>
</evidence>
<reference evidence="1 2" key="1">
    <citation type="submission" date="2017-08" db="EMBL/GenBank/DDBJ databases">
        <title>WGS of Clinical strains of the CDC Group NO-1 linked to zoonotic infections in humans.</title>
        <authorList>
            <person name="Bernier A.-M."/>
            <person name="Bernard K."/>
        </authorList>
    </citation>
    <scope>NUCLEOTIDE SEQUENCE [LARGE SCALE GENOMIC DNA]</scope>
    <source>
        <strain evidence="1 2">NML120219</strain>
    </source>
</reference>
<sequence>MLMDELFYKLAEESGLIAEYQGSEEDFEDWVRLYNLFDMELRKFNFEFKYGFHEDFCRERIFGIDSQSKEIIPAIKELIFNNRHIIRNEFAIYIIFIDSNLRLTGEEEKIIMKPLSDEERIAL</sequence>
<organism evidence="1 2">
    <name type="scientific">Vandammella animalimorsus</name>
    <dbReference type="NCBI Taxonomy" id="2029117"/>
    <lineage>
        <taxon>Bacteria</taxon>
        <taxon>Pseudomonadati</taxon>
        <taxon>Pseudomonadota</taxon>
        <taxon>Betaproteobacteria</taxon>
        <taxon>Burkholderiales</taxon>
        <taxon>Comamonadaceae</taxon>
        <taxon>Vandammella</taxon>
    </lineage>
</organism>
<evidence type="ECO:0000313" key="2">
    <source>
        <dbReference type="Proteomes" id="UP000218439"/>
    </source>
</evidence>
<accession>A0A2A2AMK9</accession>
<proteinExistence type="predicted"/>
<dbReference type="Proteomes" id="UP000218439">
    <property type="component" value="Unassembled WGS sequence"/>
</dbReference>